<reference evidence="2" key="1">
    <citation type="journal article" date="2011" name="PLoS Genet.">
        <title>Genomic analysis of the necrotrophic fungal pathogens Sclerotinia sclerotiorum and Botrytis cinerea.</title>
        <authorList>
            <person name="Amselem J."/>
            <person name="Cuomo C.A."/>
            <person name="van Kan J.A."/>
            <person name="Viaud M."/>
            <person name="Benito E.P."/>
            <person name="Couloux A."/>
            <person name="Coutinho P.M."/>
            <person name="de Vries R.P."/>
            <person name="Dyer P.S."/>
            <person name="Fillinger S."/>
            <person name="Fournier E."/>
            <person name="Gout L."/>
            <person name="Hahn M."/>
            <person name="Kohn L."/>
            <person name="Lapalu N."/>
            <person name="Plummer K.M."/>
            <person name="Pradier J.M."/>
            <person name="Quevillon E."/>
            <person name="Sharon A."/>
            <person name="Simon A."/>
            <person name="ten Have A."/>
            <person name="Tudzynski B."/>
            <person name="Tudzynski P."/>
            <person name="Wincker P."/>
            <person name="Andrew M."/>
            <person name="Anthouard V."/>
            <person name="Beever R.E."/>
            <person name="Beffa R."/>
            <person name="Benoit I."/>
            <person name="Bouzid O."/>
            <person name="Brault B."/>
            <person name="Chen Z."/>
            <person name="Choquer M."/>
            <person name="Collemare J."/>
            <person name="Cotton P."/>
            <person name="Danchin E.G."/>
            <person name="Da Silva C."/>
            <person name="Gautier A."/>
            <person name="Giraud C."/>
            <person name="Giraud T."/>
            <person name="Gonzalez C."/>
            <person name="Grossetete S."/>
            <person name="Guldener U."/>
            <person name="Henrissat B."/>
            <person name="Howlett B.J."/>
            <person name="Kodira C."/>
            <person name="Kretschmer M."/>
            <person name="Lappartient A."/>
            <person name="Leroch M."/>
            <person name="Levis C."/>
            <person name="Mauceli E."/>
            <person name="Neuveglise C."/>
            <person name="Oeser B."/>
            <person name="Pearson M."/>
            <person name="Poulain J."/>
            <person name="Poussereau N."/>
            <person name="Quesneville H."/>
            <person name="Rascle C."/>
            <person name="Schumacher J."/>
            <person name="Segurens B."/>
            <person name="Sexton A."/>
            <person name="Silva E."/>
            <person name="Sirven C."/>
            <person name="Soanes D.M."/>
            <person name="Talbot N.J."/>
            <person name="Templeton M."/>
            <person name="Yandava C."/>
            <person name="Yarden O."/>
            <person name="Zeng Q."/>
            <person name="Rollins J.A."/>
            <person name="Lebrun M.H."/>
            <person name="Dickman M."/>
        </authorList>
    </citation>
    <scope>NUCLEOTIDE SEQUENCE [LARGE SCALE GENOMIC DNA]</scope>
    <source>
        <strain evidence="2">T4</strain>
    </source>
</reference>
<dbReference type="EMBL" id="FQ790325">
    <property type="protein sequence ID" value="CCD50336.1"/>
    <property type="molecule type" value="Genomic_DNA"/>
</dbReference>
<dbReference type="HOGENOM" id="CLU_2291263_0_0_1"/>
<evidence type="ECO:0000313" key="2">
    <source>
        <dbReference type="Proteomes" id="UP000008177"/>
    </source>
</evidence>
<sequence length="101" mass="11407">MSQRTLQFSPSPIPNEISREAFTYLSKSSVVAFTLTSRNLKTSLGPEHRTKFLDAVKICPKKTTDLLDLLCRDYEQHTSCHTCLKLYEPSGLTTALKTARE</sequence>
<dbReference type="OrthoDB" id="3547467at2759"/>
<protein>
    <recommendedName>
        <fullName evidence="3">F-box domain-containing protein</fullName>
    </recommendedName>
</protein>
<gene>
    <name evidence="1" type="ORF">BofuT4_P090230.1</name>
</gene>
<dbReference type="InParanoid" id="G2YEU3"/>
<dbReference type="Proteomes" id="UP000008177">
    <property type="component" value="Unplaced contigs"/>
</dbReference>
<evidence type="ECO:0008006" key="3">
    <source>
        <dbReference type="Google" id="ProtNLM"/>
    </source>
</evidence>
<proteinExistence type="predicted"/>
<name>G2YEU3_BOTF4</name>
<accession>G2YEU3</accession>
<evidence type="ECO:0000313" key="1">
    <source>
        <dbReference type="EMBL" id="CCD50336.1"/>
    </source>
</evidence>
<organism evidence="1 2">
    <name type="scientific">Botryotinia fuckeliana (strain T4)</name>
    <name type="common">Noble rot fungus</name>
    <name type="synonym">Botrytis cinerea</name>
    <dbReference type="NCBI Taxonomy" id="999810"/>
    <lineage>
        <taxon>Eukaryota</taxon>
        <taxon>Fungi</taxon>
        <taxon>Dikarya</taxon>
        <taxon>Ascomycota</taxon>
        <taxon>Pezizomycotina</taxon>
        <taxon>Leotiomycetes</taxon>
        <taxon>Helotiales</taxon>
        <taxon>Sclerotiniaceae</taxon>
        <taxon>Botrytis</taxon>
    </lineage>
</organism>
<dbReference type="AlphaFoldDB" id="G2YEU3"/>